<dbReference type="EMBL" id="JASBWU010000018">
    <property type="protein sequence ID" value="KAJ9114732.1"/>
    <property type="molecule type" value="Genomic_DNA"/>
</dbReference>
<sequence>MTPLRHLFAREQQPAITTEIHLQNNLVVVHPTPPPSTDQPPQQVDNETLLSGCVVIVSDSDVLLWNIRISLVIHCKYRRPGEQVWQEGIIYEQGRIFNHLDHEARISTSIDRRSIHRQIDFALMVPSNIPTHEYLQHAMILPQIRLSVEYSKNTWSDAALRALPSTPPVYVDEHSEGRTVAGRQMRTQSHTGADVKWPPADPTEIVITHGSSSLGAPKHPVQTFIKNFAIIANGNTVSDGARTRSHKRGVSAGVGDITPIQEFRNNPDDPTTKHHYPTETFVLVKDGVVPSPKQPKTTNRQVLFNAQSALAEDNDNDDTPRKPTNDGISYTWQPGRIRINDDHSMRPSVFPGTHTPLNITHELSLRVFFSVKGEAIDGSPIPDGQG</sequence>
<gene>
    <name evidence="1" type="ORF">QFC22_005608</name>
</gene>
<organism evidence="1 2">
    <name type="scientific">Naganishia vaughanmartiniae</name>
    <dbReference type="NCBI Taxonomy" id="1424756"/>
    <lineage>
        <taxon>Eukaryota</taxon>
        <taxon>Fungi</taxon>
        <taxon>Dikarya</taxon>
        <taxon>Basidiomycota</taxon>
        <taxon>Agaricomycotina</taxon>
        <taxon>Tremellomycetes</taxon>
        <taxon>Filobasidiales</taxon>
        <taxon>Filobasidiaceae</taxon>
        <taxon>Naganishia</taxon>
    </lineage>
</organism>
<feature type="non-terminal residue" evidence="1">
    <location>
        <position position="386"/>
    </location>
</feature>
<evidence type="ECO:0000313" key="1">
    <source>
        <dbReference type="EMBL" id="KAJ9114732.1"/>
    </source>
</evidence>
<accession>A0ACC2WUL9</accession>
<protein>
    <submittedName>
        <fullName evidence="1">Uncharacterized protein</fullName>
    </submittedName>
</protein>
<proteinExistence type="predicted"/>
<name>A0ACC2WUL9_9TREE</name>
<keyword evidence="2" id="KW-1185">Reference proteome</keyword>
<evidence type="ECO:0000313" key="2">
    <source>
        <dbReference type="Proteomes" id="UP001243375"/>
    </source>
</evidence>
<dbReference type="Proteomes" id="UP001243375">
    <property type="component" value="Unassembled WGS sequence"/>
</dbReference>
<comment type="caution">
    <text evidence="1">The sequence shown here is derived from an EMBL/GenBank/DDBJ whole genome shotgun (WGS) entry which is preliminary data.</text>
</comment>
<reference evidence="1" key="1">
    <citation type="submission" date="2023-04" db="EMBL/GenBank/DDBJ databases">
        <title>Draft Genome sequencing of Naganishia species isolated from polar environments using Oxford Nanopore Technology.</title>
        <authorList>
            <person name="Leo P."/>
            <person name="Venkateswaran K."/>
        </authorList>
    </citation>
    <scope>NUCLEOTIDE SEQUENCE</scope>
    <source>
        <strain evidence="1">MNA-CCFEE 5425</strain>
    </source>
</reference>